<dbReference type="STRING" id="7209.A0A1I7V9X6"/>
<dbReference type="WBParaSite" id="EN70_11475">
    <property type="protein sequence ID" value="EN70_11475"/>
    <property type="gene ID" value="EN70_11475"/>
</dbReference>
<reference evidence="3" key="2">
    <citation type="submission" date="2016-11" db="UniProtKB">
        <authorList>
            <consortium name="WormBaseParasite"/>
        </authorList>
    </citation>
    <scope>IDENTIFICATION</scope>
</reference>
<accession>A0A1S0TSW6</accession>
<evidence type="ECO:0000313" key="3">
    <source>
        <dbReference type="WBParaSite" id="EN70_11475"/>
    </source>
</evidence>
<evidence type="ECO:0000313" key="2">
    <source>
        <dbReference type="Proteomes" id="UP000095285"/>
    </source>
</evidence>
<dbReference type="CTD" id="9946336"/>
<proteinExistence type="predicted"/>
<organism evidence="2 3">
    <name type="scientific">Loa loa</name>
    <name type="common">Eye worm</name>
    <name type="synonym">Filaria loa</name>
    <dbReference type="NCBI Taxonomy" id="7209"/>
    <lineage>
        <taxon>Eukaryota</taxon>
        <taxon>Metazoa</taxon>
        <taxon>Ecdysozoa</taxon>
        <taxon>Nematoda</taxon>
        <taxon>Chromadorea</taxon>
        <taxon>Rhabditida</taxon>
        <taxon>Spirurina</taxon>
        <taxon>Spiruromorpha</taxon>
        <taxon>Filarioidea</taxon>
        <taxon>Onchocercidae</taxon>
        <taxon>Loa</taxon>
    </lineage>
</organism>
<dbReference type="Proteomes" id="UP000095285">
    <property type="component" value="Unassembled WGS sequence"/>
</dbReference>
<accession>A0A1I7V9X6</accession>
<dbReference type="AlphaFoldDB" id="A0A1I7V9X6"/>
<keyword evidence="2" id="KW-1185">Reference proteome</keyword>
<evidence type="ECO:0000313" key="1">
    <source>
        <dbReference type="EMBL" id="EFO19586.2"/>
    </source>
</evidence>
<protein>
    <submittedName>
        <fullName evidence="3">PITH domain-containing protein</fullName>
    </submittedName>
</protein>
<reference evidence="1 2" key="1">
    <citation type="submission" date="2012-04" db="EMBL/GenBank/DDBJ databases">
        <title>The Genome Sequence of Loa loa.</title>
        <authorList>
            <consortium name="The Broad Institute Genome Sequencing Platform"/>
            <consortium name="Broad Institute Genome Sequencing Center for Infectious Disease"/>
            <person name="Nutman T.B."/>
            <person name="Fink D.L."/>
            <person name="Russ C."/>
            <person name="Young S."/>
            <person name="Zeng Q."/>
            <person name="Gargeya S."/>
            <person name="Alvarado L."/>
            <person name="Berlin A."/>
            <person name="Chapman S.B."/>
            <person name="Chen Z."/>
            <person name="Freedman E."/>
            <person name="Gellesch M."/>
            <person name="Goldberg J."/>
            <person name="Griggs A."/>
            <person name="Gujja S."/>
            <person name="Heilman E.R."/>
            <person name="Heiman D."/>
            <person name="Howarth C."/>
            <person name="Mehta T."/>
            <person name="Neiman D."/>
            <person name="Pearson M."/>
            <person name="Roberts A."/>
            <person name="Saif S."/>
            <person name="Shea T."/>
            <person name="Shenoy N."/>
            <person name="Sisk P."/>
            <person name="Stolte C."/>
            <person name="Sykes S."/>
            <person name="White J."/>
            <person name="Yandava C."/>
            <person name="Haas B."/>
            <person name="Henn M.R."/>
            <person name="Nusbaum C."/>
            <person name="Birren B."/>
        </authorList>
    </citation>
    <scope>NUCLEOTIDE SEQUENCE [LARGE SCALE GENOMIC DNA]</scope>
</reference>
<sequence>MVPICHSIKDVTVTNDGDGARKTAENTDLMFMLKYTVFDSDSEDEQEEKAKPIFLGTNGKTKVVVDNASNAQNGVILHDLDEDRIDLLDYDEERLVRLSPEIRTR</sequence>
<dbReference type="KEGG" id="loa:LOAG_08905"/>
<dbReference type="GeneID" id="9946336"/>
<gene>
    <name evidence="1 3" type="ORF">LOAG_08905</name>
</gene>
<name>A0A1I7V9X6_LOALO</name>
<dbReference type="EMBL" id="JH712230">
    <property type="protein sequence ID" value="EFO19586.2"/>
    <property type="molecule type" value="Genomic_DNA"/>
</dbReference>
<dbReference type="RefSeq" id="XP_003144483.2">
    <property type="nucleotide sequence ID" value="XM_003144435.2"/>
</dbReference>